<dbReference type="CDD" id="cd00102">
    <property type="entry name" value="IPT"/>
    <property type="match status" value="1"/>
</dbReference>
<dbReference type="Gene3D" id="2.60.40.10">
    <property type="entry name" value="Immunoglobulins"/>
    <property type="match status" value="4"/>
</dbReference>
<proteinExistence type="predicted"/>
<evidence type="ECO:0000313" key="3">
    <source>
        <dbReference type="EMBL" id="KUM23972.1"/>
    </source>
</evidence>
<dbReference type="PANTHER" id="PTHR37494">
    <property type="entry name" value="HEMAGGLUTININ"/>
    <property type="match status" value="1"/>
</dbReference>
<dbReference type="SUPFAM" id="SSF49313">
    <property type="entry name" value="Cadherin-like"/>
    <property type="match status" value="3"/>
</dbReference>
<dbReference type="InterPro" id="IPR014756">
    <property type="entry name" value="Ig_E-set"/>
</dbReference>
<dbReference type="Pfam" id="PF05345">
    <property type="entry name" value="He_PIG"/>
    <property type="match status" value="3"/>
</dbReference>
<dbReference type="Gene3D" id="2.60.40.3440">
    <property type="match status" value="1"/>
</dbReference>
<feature type="region of interest" description="Disordered" evidence="1">
    <location>
        <begin position="637"/>
        <end position="688"/>
    </location>
</feature>
<organism evidence="3 4">
    <name type="scientific">Rhizobium loti</name>
    <name type="common">Mesorhizobium loti</name>
    <dbReference type="NCBI Taxonomy" id="381"/>
    <lineage>
        <taxon>Bacteria</taxon>
        <taxon>Pseudomonadati</taxon>
        <taxon>Pseudomonadota</taxon>
        <taxon>Alphaproteobacteria</taxon>
        <taxon>Hyphomicrobiales</taxon>
        <taxon>Phyllobacteriaceae</taxon>
        <taxon>Mesorhizobium</taxon>
    </lineage>
</organism>
<dbReference type="PANTHER" id="PTHR37494:SF1">
    <property type="entry name" value="STAPHYLOCOCCUS AUREUS SURFACE PROTEIN A"/>
    <property type="match status" value="1"/>
</dbReference>
<dbReference type="GO" id="GO:0005509">
    <property type="term" value="F:calcium ion binding"/>
    <property type="evidence" value="ECO:0007669"/>
    <property type="project" value="InterPro"/>
</dbReference>
<dbReference type="Pfam" id="PF01833">
    <property type="entry name" value="TIG"/>
    <property type="match status" value="1"/>
</dbReference>
<sequence>MSVNTSSGIVTYTNNGDGATSDSFVLTDASDNPFTINVAIAAATSPITVSPASLPAPNVGTPYSQTLSATGGTAPYSFVLTGGSLPPGLSFSGATISGTPNQAGSYTSTFTVTDNLGATTTKSYTVIVPNPSNGITVGAPPTASLNAPYSHTLSASGALAPYTFSIQSGALPPGLSLAGGVISGTPTAIGTYNFDVVATDSSPNLGGSSPGPYFNVVSLSLTVENVPPTAGSVSATVSYDSSANPITLNISGASASSVAVGTAPSHGTATAAGTSITYTPNSGYAGSDSFTYTATNGAGTSAPATVTITVSPPTIAYTPANPPTGTVGVAYSQSVAGATGGAAPYTYTVVAGTLPSGLTLAANGTLSGTPTTAGPYSFSVRATDSSTGTGPFSATSPALAFTINPAGPAIASVAPGTGSTVGGTSVTVTGSGFTGATAVSFGGVAATSFTVDSDTSITAVTPAHAAGAVAVAVTAPGGSASLPAGFTYAAAVPTVANHTVQLVAGTTATVDLTQGATGGPFTAAAIVTPPPSSDGTASIVRNGGQWQLAYAATPNAAPTVIVRYTLSNASGTSSPGTVTFTIIARPDPSRDPEVIGLLNAQAQSAQRFAKSQITNFRDRLEQLHDDSNREATSLNVRLGIPQDPNDPNALGYAEDMKPYDPTREAYGFASNGPAGSGPSAKTPTSRGGSSSDLAFWAGGFVNFGTTNRHNTDLDHTLVGVSGGADYRFSPNFTAGIGFGYGRDSVDVGANGTESNGQAFSAAIYGSYHPRNDIFVDGLLGYSALDFGSKRFVTSTSGFAEGDRPGSQVFGSLSTGYESRGEHFLFSPYGRIEAAWTQLNAFMESGAGSYDLIFGDQYMDMLAGVIGLRTEYDLPQDWGLLKARGRLEYTHDFSGSSWASMGYADLNSGLPYSLSIDGFTRDYVSVGLGFDASVGNGATIGFDYTTAIGFEGKSQDHNFALRFGAKF</sequence>
<dbReference type="GO" id="GO:0016020">
    <property type="term" value="C:membrane"/>
    <property type="evidence" value="ECO:0007669"/>
    <property type="project" value="InterPro"/>
</dbReference>
<dbReference type="InterPro" id="IPR005546">
    <property type="entry name" value="Autotransporte_beta"/>
</dbReference>
<evidence type="ECO:0000256" key="1">
    <source>
        <dbReference type="SAM" id="MobiDB-lite"/>
    </source>
</evidence>
<feature type="compositionally biased region" description="Basic and acidic residues" evidence="1">
    <location>
        <begin position="654"/>
        <end position="663"/>
    </location>
</feature>
<comment type="caution">
    <text evidence="3">The sequence shown here is derived from an EMBL/GenBank/DDBJ whole genome shotgun (WGS) entry which is preliminary data.</text>
</comment>
<evidence type="ECO:0000313" key="4">
    <source>
        <dbReference type="Proteomes" id="UP000053176"/>
    </source>
</evidence>
<dbReference type="Gene3D" id="2.40.128.130">
    <property type="entry name" value="Autotransporter beta-domain"/>
    <property type="match status" value="1"/>
</dbReference>
<dbReference type="AlphaFoldDB" id="A0A101KNF7"/>
<feature type="compositionally biased region" description="Polar residues" evidence="1">
    <location>
        <begin position="679"/>
        <end position="688"/>
    </location>
</feature>
<dbReference type="EMBL" id="LPWA01000148">
    <property type="protein sequence ID" value="KUM23972.1"/>
    <property type="molecule type" value="Genomic_DNA"/>
</dbReference>
<reference evidence="3 4" key="1">
    <citation type="submission" date="2015-12" db="EMBL/GenBank/DDBJ databases">
        <title>Draft genome sequence of Mesorhizobium sp. UFLA 01-765, a multitolerant efficient symbiont and plant-growth promoting strain isolated from Zn-mining soil using Leucaena leucocephala as a trap plant.</title>
        <authorList>
            <person name="Rangel W.M."/>
            <person name="Thijs S."/>
            <person name="Longatti S.M."/>
            <person name="Moreira F.M."/>
            <person name="Weyens N."/>
            <person name="Vangronsveld J."/>
            <person name="Van Hamme J.D."/>
            <person name="Bottos E.M."/>
            <person name="Rineau F."/>
        </authorList>
    </citation>
    <scope>NUCLEOTIDE SEQUENCE [LARGE SCALE GENOMIC DNA]</scope>
    <source>
        <strain evidence="3 4">UFLA 01-765</strain>
    </source>
</reference>
<dbReference type="SMART" id="SM00869">
    <property type="entry name" value="Autotransporter"/>
    <property type="match status" value="1"/>
</dbReference>
<name>A0A101KNF7_RHILI</name>
<dbReference type="SUPFAM" id="SSF81296">
    <property type="entry name" value="E set domains"/>
    <property type="match status" value="1"/>
</dbReference>
<protein>
    <recommendedName>
        <fullName evidence="2">Autotransporter domain-containing protein</fullName>
    </recommendedName>
</protein>
<gene>
    <name evidence="3" type="ORF">AU467_32090</name>
</gene>
<dbReference type="InterPro" id="IPR015919">
    <property type="entry name" value="Cadherin-like_sf"/>
</dbReference>
<dbReference type="Pfam" id="PF17963">
    <property type="entry name" value="Big_9"/>
    <property type="match status" value="1"/>
</dbReference>
<evidence type="ECO:0000259" key="2">
    <source>
        <dbReference type="PROSITE" id="PS51208"/>
    </source>
</evidence>
<dbReference type="OrthoDB" id="5720638at2"/>
<dbReference type="Pfam" id="PF03797">
    <property type="entry name" value="Autotransporter"/>
    <property type="match status" value="1"/>
</dbReference>
<accession>A0A101KNF7</accession>
<dbReference type="SUPFAM" id="SSF103515">
    <property type="entry name" value="Autotransporter"/>
    <property type="match status" value="1"/>
</dbReference>
<dbReference type="InterPro" id="IPR013783">
    <property type="entry name" value="Ig-like_fold"/>
</dbReference>
<dbReference type="InterPro" id="IPR002909">
    <property type="entry name" value="IPT_dom"/>
</dbReference>
<dbReference type="InterPro" id="IPR036709">
    <property type="entry name" value="Autotransporte_beta_dom_sf"/>
</dbReference>
<dbReference type="PROSITE" id="PS51208">
    <property type="entry name" value="AUTOTRANSPORTER"/>
    <property type="match status" value="1"/>
</dbReference>
<dbReference type="Proteomes" id="UP000053176">
    <property type="component" value="Unassembled WGS sequence"/>
</dbReference>
<feature type="domain" description="Autotransporter" evidence="2">
    <location>
        <begin position="688"/>
        <end position="966"/>
    </location>
</feature>